<reference evidence="1" key="2">
    <citation type="submission" date="2022-08" db="UniProtKB">
        <authorList>
            <consortium name="EnsemblMetazoa"/>
        </authorList>
    </citation>
    <scope>IDENTIFICATION</scope>
    <source>
        <strain evidence="1">STECLA/ALBI9_A</strain>
    </source>
</reference>
<evidence type="ECO:0000313" key="2">
    <source>
        <dbReference type="Proteomes" id="UP000069272"/>
    </source>
</evidence>
<keyword evidence="2" id="KW-1185">Reference proteome</keyword>
<protein>
    <submittedName>
        <fullName evidence="1">Uncharacterized protein</fullName>
    </submittedName>
</protein>
<dbReference type="VEuPathDB" id="VectorBase:AALB014044"/>
<proteinExistence type="predicted"/>
<sequence length="80" mass="8847">FCSQYTSKGSLSFFTRIRYIPDTFEGTFLHEEKEGCLGFGVVLAVVVVVVGVFVVVARSRTLAPTQSKAQKTIKPTRSFI</sequence>
<accession>A0A182FWJ9</accession>
<organism evidence="1 2">
    <name type="scientific">Anopheles albimanus</name>
    <name type="common">New world malaria mosquito</name>
    <dbReference type="NCBI Taxonomy" id="7167"/>
    <lineage>
        <taxon>Eukaryota</taxon>
        <taxon>Metazoa</taxon>
        <taxon>Ecdysozoa</taxon>
        <taxon>Arthropoda</taxon>
        <taxon>Hexapoda</taxon>
        <taxon>Insecta</taxon>
        <taxon>Pterygota</taxon>
        <taxon>Neoptera</taxon>
        <taxon>Endopterygota</taxon>
        <taxon>Diptera</taxon>
        <taxon>Nematocera</taxon>
        <taxon>Culicoidea</taxon>
        <taxon>Culicidae</taxon>
        <taxon>Anophelinae</taxon>
        <taxon>Anopheles</taxon>
    </lineage>
</organism>
<name>A0A182FWJ9_ANOAL</name>
<dbReference type="AlphaFoldDB" id="A0A182FWJ9"/>
<dbReference type="EnsemblMetazoa" id="AALB014044-RA">
    <property type="protein sequence ID" value="AALB014044-PA"/>
    <property type="gene ID" value="AALB014044"/>
</dbReference>
<dbReference type="Proteomes" id="UP000069272">
    <property type="component" value="Chromosome 2L"/>
</dbReference>
<evidence type="ECO:0000313" key="1">
    <source>
        <dbReference type="EnsemblMetazoa" id="AALB014044-PA"/>
    </source>
</evidence>
<reference evidence="1 2" key="1">
    <citation type="journal article" date="2017" name="G3 (Bethesda)">
        <title>The Physical Genome Mapping of Anopheles albimanus Corrected Scaffold Misassemblies and Identified Interarm Rearrangements in Genus Anopheles.</title>
        <authorList>
            <person name="Artemov G.N."/>
            <person name="Peery A.N."/>
            <person name="Jiang X."/>
            <person name="Tu Z."/>
            <person name="Stegniy V.N."/>
            <person name="Sharakhova M.V."/>
            <person name="Sharakhov I.V."/>
        </authorList>
    </citation>
    <scope>NUCLEOTIDE SEQUENCE [LARGE SCALE GENOMIC DNA]</scope>
    <source>
        <strain evidence="1 2">ALBI9_A</strain>
    </source>
</reference>